<comment type="similarity">
    <text evidence="7">Belongs to the CCDC61 family.</text>
</comment>
<evidence type="ECO:0000256" key="7">
    <source>
        <dbReference type="ARBA" id="ARBA00038217"/>
    </source>
</evidence>
<name>A0A7K8IVA9_9PASS</name>
<sequence>MGEPRCLQAECAFRPGAHTVRVALARTTLRVEVEAHGTADLWRGEFDATFIEDLTRKTGNFKQFGIFCSMLESALTQSSESVSLELLTYTDLETLHSRKVGAITRPPPSSSSPLNTKRYLILIYSVEFDRIHYPLPLPYAGRPDLVALVRELQEQLAQLRAQRRWAGRGAGRVGAPLGRDRDCRMPSEPFSSPSQLAQAKASEQRLQLRVKNLTAELASYRRGRQKSASPAPRPQERRSSSLESHRSSRGHPSPRSPSPAGSRPPRFDPTAFVRARQRRQKEAELRK</sequence>
<feature type="compositionally biased region" description="Basic and acidic residues" evidence="11">
    <location>
        <begin position="234"/>
        <end position="246"/>
    </location>
</feature>
<evidence type="ECO:0000256" key="3">
    <source>
        <dbReference type="ARBA" id="ARBA00022490"/>
    </source>
</evidence>
<proteinExistence type="inferred from homology"/>
<dbReference type="CDD" id="cd22284">
    <property type="entry name" value="HD_CCDC61_N"/>
    <property type="match status" value="1"/>
</dbReference>
<feature type="compositionally biased region" description="Low complexity" evidence="11">
    <location>
        <begin position="250"/>
        <end position="264"/>
    </location>
</feature>
<evidence type="ECO:0000256" key="9">
    <source>
        <dbReference type="ARBA" id="ARBA00041518"/>
    </source>
</evidence>
<dbReference type="InterPro" id="IPR049733">
    <property type="entry name" value="CCDC61_N"/>
</dbReference>
<comment type="subcellular location">
    <subcellularLocation>
        <location evidence="1">Cytoplasm</location>
        <location evidence="1">Cytoskeleton</location>
        <location evidence="1">Cilium basal body</location>
    </subcellularLocation>
    <subcellularLocation>
        <location evidence="2">Cytoplasm</location>
        <location evidence="2">Cytoskeleton</location>
        <location evidence="2">Microtubule organizing center</location>
        <location evidence="2">Centrosome</location>
        <location evidence="2">Centriolar satellite</location>
    </subcellularLocation>
</comment>
<feature type="region of interest" description="Disordered" evidence="11">
    <location>
        <begin position="163"/>
        <end position="203"/>
    </location>
</feature>
<evidence type="ECO:0000313" key="13">
    <source>
        <dbReference type="Proteomes" id="UP000541605"/>
    </source>
</evidence>
<dbReference type="GO" id="GO:0034451">
    <property type="term" value="C:centriolar satellite"/>
    <property type="evidence" value="ECO:0007669"/>
    <property type="project" value="UniProtKB-SubCell"/>
</dbReference>
<evidence type="ECO:0000256" key="10">
    <source>
        <dbReference type="ARBA" id="ARBA00042326"/>
    </source>
</evidence>
<dbReference type="PANTHER" id="PTHR22691">
    <property type="entry name" value="YEAST SPT2-RELATED"/>
    <property type="match status" value="1"/>
</dbReference>
<evidence type="ECO:0000256" key="8">
    <source>
        <dbReference type="ARBA" id="ARBA00040683"/>
    </source>
</evidence>
<dbReference type="AlphaFoldDB" id="A0A7K8IVA9"/>
<organism evidence="12 13">
    <name type="scientific">Chaetorhynchus papuensis</name>
    <name type="common">pygmy drongo</name>
    <dbReference type="NCBI Taxonomy" id="254446"/>
    <lineage>
        <taxon>Eukaryota</taxon>
        <taxon>Metazoa</taxon>
        <taxon>Chordata</taxon>
        <taxon>Craniata</taxon>
        <taxon>Vertebrata</taxon>
        <taxon>Euteleostomi</taxon>
        <taxon>Archelosauria</taxon>
        <taxon>Archosauria</taxon>
        <taxon>Dinosauria</taxon>
        <taxon>Saurischia</taxon>
        <taxon>Theropoda</taxon>
        <taxon>Coelurosauria</taxon>
        <taxon>Aves</taxon>
        <taxon>Neognathae</taxon>
        <taxon>Neoaves</taxon>
        <taxon>Telluraves</taxon>
        <taxon>Australaves</taxon>
        <taxon>Passeriformes</taxon>
        <taxon>Rhipiduridae</taxon>
        <taxon>Chaetorhynchus</taxon>
    </lineage>
</organism>
<dbReference type="PANTHER" id="PTHR22691:SF1">
    <property type="entry name" value="CENTROSOMAL PROTEIN CCDC61"/>
    <property type="match status" value="1"/>
</dbReference>
<dbReference type="GO" id="GO:0036064">
    <property type="term" value="C:ciliary basal body"/>
    <property type="evidence" value="ECO:0007669"/>
    <property type="project" value="TreeGrafter"/>
</dbReference>
<feature type="non-terminal residue" evidence="12">
    <location>
        <position position="1"/>
    </location>
</feature>
<evidence type="ECO:0000256" key="2">
    <source>
        <dbReference type="ARBA" id="ARBA00004607"/>
    </source>
</evidence>
<evidence type="ECO:0000256" key="11">
    <source>
        <dbReference type="SAM" id="MobiDB-lite"/>
    </source>
</evidence>
<evidence type="ECO:0000256" key="1">
    <source>
        <dbReference type="ARBA" id="ARBA00004120"/>
    </source>
</evidence>
<evidence type="ECO:0000256" key="4">
    <source>
        <dbReference type="ARBA" id="ARBA00023054"/>
    </source>
</evidence>
<evidence type="ECO:0000313" key="12">
    <source>
        <dbReference type="EMBL" id="NXD95862.1"/>
    </source>
</evidence>
<keyword evidence="13" id="KW-1185">Reference proteome</keyword>
<evidence type="ECO:0000256" key="6">
    <source>
        <dbReference type="ARBA" id="ARBA00023273"/>
    </source>
</evidence>
<dbReference type="EMBL" id="VWYX01000577">
    <property type="protein sequence ID" value="NXD95862.1"/>
    <property type="molecule type" value="Genomic_DNA"/>
</dbReference>
<reference evidence="12 13" key="1">
    <citation type="submission" date="2019-09" db="EMBL/GenBank/DDBJ databases">
        <title>Bird 10,000 Genomes (B10K) Project - Family phase.</title>
        <authorList>
            <person name="Zhang G."/>
        </authorList>
    </citation>
    <scope>NUCLEOTIDE SEQUENCE [LARGE SCALE GENOMIC DNA]</scope>
    <source>
        <strain evidence="12">B10K-CU-031-19</strain>
        <tissue evidence="12">Muscle</tissue>
    </source>
</reference>
<dbReference type="Proteomes" id="UP000541605">
    <property type="component" value="Unassembled WGS sequence"/>
</dbReference>
<keyword evidence="6" id="KW-0966">Cell projection</keyword>
<keyword evidence="3" id="KW-0963">Cytoplasm</keyword>
<keyword evidence="5" id="KW-0206">Cytoskeleton</keyword>
<accession>A0A7K8IVA9</accession>
<feature type="non-terminal residue" evidence="12">
    <location>
        <position position="287"/>
    </location>
</feature>
<gene>
    <name evidence="12" type="primary">Ccdc61</name>
    <name evidence="12" type="ORF">CHAPAP_R11164</name>
</gene>
<protein>
    <recommendedName>
        <fullName evidence="8">Centrosomal protein CCDC61</fullName>
    </recommendedName>
    <alternativeName>
        <fullName evidence="9">Coiled-coil domain-containing protein 61</fullName>
    </alternativeName>
    <alternativeName>
        <fullName evidence="10">VFL3 homolog</fullName>
    </alternativeName>
</protein>
<evidence type="ECO:0000256" key="5">
    <source>
        <dbReference type="ARBA" id="ARBA00023212"/>
    </source>
</evidence>
<feature type="region of interest" description="Disordered" evidence="11">
    <location>
        <begin position="217"/>
        <end position="287"/>
    </location>
</feature>
<keyword evidence="4" id="KW-0175">Coiled coil</keyword>
<comment type="caution">
    <text evidence="12">The sequence shown here is derived from an EMBL/GenBank/DDBJ whole genome shotgun (WGS) entry which is preliminary data.</text>
</comment>